<dbReference type="Proteomes" id="UP001186944">
    <property type="component" value="Unassembled WGS sequence"/>
</dbReference>
<dbReference type="GO" id="GO:0005576">
    <property type="term" value="C:extracellular region"/>
    <property type="evidence" value="ECO:0007669"/>
    <property type="project" value="UniProtKB-SubCell"/>
</dbReference>
<protein>
    <recommendedName>
        <fullName evidence="6">C1q domain-containing protein</fullName>
    </recommendedName>
</protein>
<dbReference type="SUPFAM" id="SSF49842">
    <property type="entry name" value="TNF-like"/>
    <property type="match status" value="1"/>
</dbReference>
<feature type="signal peptide" evidence="5">
    <location>
        <begin position="1"/>
        <end position="17"/>
    </location>
</feature>
<reference evidence="7" key="1">
    <citation type="submission" date="2019-08" db="EMBL/GenBank/DDBJ databases">
        <title>The improved chromosome-level genome for the pearl oyster Pinctada fucata martensii using PacBio sequencing and Hi-C.</title>
        <authorList>
            <person name="Zheng Z."/>
        </authorList>
    </citation>
    <scope>NUCLEOTIDE SEQUENCE</scope>
    <source>
        <strain evidence="7">ZZ-2019</strain>
        <tissue evidence="7">Adductor muscle</tissue>
    </source>
</reference>
<evidence type="ECO:0000259" key="6">
    <source>
        <dbReference type="PROSITE" id="PS50871"/>
    </source>
</evidence>
<sequence>MAHFVVVFFLLITQSFAVQSGKKNNPKKCLCGHDARYVMQKLNYLTTDFTLYGQRFLEERKVRKKNDDKISKDLGITKKMHKSYKKEITAELTKMKAALLHTQNDVSKLSQEVSAEKLRSKKLERQVWNMRAELQTLKKVKGPKTGIISFSTYVTPSLTTNRYQIIPFKGVWTNEGRAYNPSTGIFTAPMNGLYYFHCSILSNSFGEYKLYANGQPRMNLITDAKGAYKHSSNAVILNLRKGDHVFIKTFVRREKIPFYVHQYWSNFSGFLVKAK</sequence>
<dbReference type="PRINTS" id="PR00007">
    <property type="entry name" value="COMPLEMNTC1Q"/>
</dbReference>
<organism evidence="7 8">
    <name type="scientific">Pinctada imbricata</name>
    <name type="common">Atlantic pearl-oyster</name>
    <name type="synonym">Pinctada martensii</name>
    <dbReference type="NCBI Taxonomy" id="66713"/>
    <lineage>
        <taxon>Eukaryota</taxon>
        <taxon>Metazoa</taxon>
        <taxon>Spiralia</taxon>
        <taxon>Lophotrochozoa</taxon>
        <taxon>Mollusca</taxon>
        <taxon>Bivalvia</taxon>
        <taxon>Autobranchia</taxon>
        <taxon>Pteriomorphia</taxon>
        <taxon>Pterioida</taxon>
        <taxon>Pterioidea</taxon>
        <taxon>Pteriidae</taxon>
        <taxon>Pinctada</taxon>
    </lineage>
</organism>
<dbReference type="AlphaFoldDB" id="A0AA88XV50"/>
<gene>
    <name evidence="7" type="ORF">FSP39_002915</name>
</gene>
<dbReference type="InterPro" id="IPR008983">
    <property type="entry name" value="Tumour_necrosis_fac-like_dom"/>
</dbReference>
<accession>A0AA88XV50</accession>
<feature type="domain" description="C1q" evidence="6">
    <location>
        <begin position="143"/>
        <end position="275"/>
    </location>
</feature>
<keyword evidence="4" id="KW-0175">Coiled coil</keyword>
<evidence type="ECO:0000256" key="5">
    <source>
        <dbReference type="SAM" id="SignalP"/>
    </source>
</evidence>
<keyword evidence="8" id="KW-1185">Reference proteome</keyword>
<evidence type="ECO:0000313" key="7">
    <source>
        <dbReference type="EMBL" id="KAK3092443.1"/>
    </source>
</evidence>
<keyword evidence="3 5" id="KW-0732">Signal</keyword>
<dbReference type="EMBL" id="VSWD01000009">
    <property type="protein sequence ID" value="KAK3092443.1"/>
    <property type="molecule type" value="Genomic_DNA"/>
</dbReference>
<evidence type="ECO:0000256" key="3">
    <source>
        <dbReference type="ARBA" id="ARBA00022729"/>
    </source>
</evidence>
<evidence type="ECO:0000256" key="2">
    <source>
        <dbReference type="ARBA" id="ARBA00022525"/>
    </source>
</evidence>
<proteinExistence type="predicted"/>
<dbReference type="PROSITE" id="PS50871">
    <property type="entry name" value="C1Q"/>
    <property type="match status" value="1"/>
</dbReference>
<feature type="coiled-coil region" evidence="4">
    <location>
        <begin position="106"/>
        <end position="140"/>
    </location>
</feature>
<name>A0AA88XV50_PINIB</name>
<comment type="subcellular location">
    <subcellularLocation>
        <location evidence="1">Secreted</location>
    </subcellularLocation>
</comment>
<feature type="chain" id="PRO_5041694870" description="C1q domain-containing protein" evidence="5">
    <location>
        <begin position="18"/>
        <end position="275"/>
    </location>
</feature>
<comment type="caution">
    <text evidence="7">The sequence shown here is derived from an EMBL/GenBank/DDBJ whole genome shotgun (WGS) entry which is preliminary data.</text>
</comment>
<dbReference type="SMART" id="SM00110">
    <property type="entry name" value="C1Q"/>
    <property type="match status" value="1"/>
</dbReference>
<evidence type="ECO:0000313" key="8">
    <source>
        <dbReference type="Proteomes" id="UP001186944"/>
    </source>
</evidence>
<keyword evidence="2" id="KW-0964">Secreted</keyword>
<dbReference type="InterPro" id="IPR001073">
    <property type="entry name" value="C1q_dom"/>
</dbReference>
<dbReference type="Gene3D" id="2.60.120.40">
    <property type="match status" value="1"/>
</dbReference>
<dbReference type="Pfam" id="PF00386">
    <property type="entry name" value="C1q"/>
    <property type="match status" value="1"/>
</dbReference>
<dbReference type="PANTHER" id="PTHR22923">
    <property type="entry name" value="CEREBELLIN-RELATED"/>
    <property type="match status" value="1"/>
</dbReference>
<dbReference type="PANTHER" id="PTHR22923:SF116">
    <property type="entry name" value="C1Q DOMAIN-CONTAINING PROTEIN"/>
    <property type="match status" value="1"/>
</dbReference>
<evidence type="ECO:0000256" key="1">
    <source>
        <dbReference type="ARBA" id="ARBA00004613"/>
    </source>
</evidence>
<evidence type="ECO:0000256" key="4">
    <source>
        <dbReference type="SAM" id="Coils"/>
    </source>
</evidence>
<dbReference type="InterPro" id="IPR050822">
    <property type="entry name" value="Cerebellin_Synaptic_Org"/>
</dbReference>